<dbReference type="InterPro" id="IPR017438">
    <property type="entry name" value="ATP-NAD_kinase_N"/>
</dbReference>
<evidence type="ECO:0000256" key="1">
    <source>
        <dbReference type="ARBA" id="ARBA00001946"/>
    </source>
</evidence>
<accession>A0A9D2GZH4</accession>
<comment type="caution">
    <text evidence="13">The sequence shown here is derived from an EMBL/GenBank/DDBJ whole genome shotgun (WGS) entry which is preliminary data.</text>
</comment>
<dbReference type="GO" id="GO:0005886">
    <property type="term" value="C:plasma membrane"/>
    <property type="evidence" value="ECO:0007669"/>
    <property type="project" value="TreeGrafter"/>
</dbReference>
<dbReference type="Gene3D" id="2.60.200.40">
    <property type="match status" value="1"/>
</dbReference>
<evidence type="ECO:0000256" key="5">
    <source>
        <dbReference type="ARBA" id="ARBA00022741"/>
    </source>
</evidence>
<comment type="cofactor">
    <cofactor evidence="1">
        <name>Mg(2+)</name>
        <dbReference type="ChEBI" id="CHEBI:18420"/>
    </cofactor>
</comment>
<feature type="domain" description="DAGKc" evidence="12">
    <location>
        <begin position="3"/>
        <end position="133"/>
    </location>
</feature>
<dbReference type="Pfam" id="PF19279">
    <property type="entry name" value="YegS_C"/>
    <property type="match status" value="1"/>
</dbReference>
<evidence type="ECO:0000256" key="7">
    <source>
        <dbReference type="ARBA" id="ARBA00022840"/>
    </source>
</evidence>
<evidence type="ECO:0000259" key="12">
    <source>
        <dbReference type="PROSITE" id="PS50146"/>
    </source>
</evidence>
<dbReference type="InterPro" id="IPR050187">
    <property type="entry name" value="Lipid_Phosphate_FormReg"/>
</dbReference>
<evidence type="ECO:0000313" key="13">
    <source>
        <dbReference type="EMBL" id="HIZ91600.1"/>
    </source>
</evidence>
<keyword evidence="8" id="KW-0460">Magnesium</keyword>
<evidence type="ECO:0000256" key="8">
    <source>
        <dbReference type="ARBA" id="ARBA00022842"/>
    </source>
</evidence>
<dbReference type="GO" id="GO:0005524">
    <property type="term" value="F:ATP binding"/>
    <property type="evidence" value="ECO:0007669"/>
    <property type="project" value="UniProtKB-KW"/>
</dbReference>
<evidence type="ECO:0000313" key="14">
    <source>
        <dbReference type="Proteomes" id="UP000824108"/>
    </source>
</evidence>
<dbReference type="InterPro" id="IPR016064">
    <property type="entry name" value="NAD/diacylglycerol_kinase_sf"/>
</dbReference>
<dbReference type="PANTHER" id="PTHR12358:SF106">
    <property type="entry name" value="LIPID KINASE YEGS"/>
    <property type="match status" value="1"/>
</dbReference>
<dbReference type="GO" id="GO:0016301">
    <property type="term" value="F:kinase activity"/>
    <property type="evidence" value="ECO:0007669"/>
    <property type="project" value="UniProtKB-KW"/>
</dbReference>
<evidence type="ECO:0000256" key="9">
    <source>
        <dbReference type="ARBA" id="ARBA00023098"/>
    </source>
</evidence>
<keyword evidence="2" id="KW-0444">Lipid biosynthesis</keyword>
<dbReference type="PANTHER" id="PTHR12358">
    <property type="entry name" value="SPHINGOSINE KINASE"/>
    <property type="match status" value="1"/>
</dbReference>
<dbReference type="PROSITE" id="PS50146">
    <property type="entry name" value="DAGK"/>
    <property type="match status" value="1"/>
</dbReference>
<dbReference type="InterPro" id="IPR005218">
    <property type="entry name" value="Diacylglycerol/lipid_kinase"/>
</dbReference>
<keyword evidence="5" id="KW-0547">Nucleotide-binding</keyword>
<dbReference type="AlphaFoldDB" id="A0A9D2GZH4"/>
<dbReference type="GO" id="GO:0008654">
    <property type="term" value="P:phospholipid biosynthetic process"/>
    <property type="evidence" value="ECO:0007669"/>
    <property type="project" value="UniProtKB-KW"/>
</dbReference>
<evidence type="ECO:0000256" key="11">
    <source>
        <dbReference type="ARBA" id="ARBA00023264"/>
    </source>
</evidence>
<dbReference type="GO" id="GO:0046872">
    <property type="term" value="F:metal ion binding"/>
    <property type="evidence" value="ECO:0007669"/>
    <property type="project" value="UniProtKB-KW"/>
</dbReference>
<gene>
    <name evidence="13" type="ORF">H9807_05730</name>
</gene>
<evidence type="ECO:0000256" key="2">
    <source>
        <dbReference type="ARBA" id="ARBA00022516"/>
    </source>
</evidence>
<reference evidence="13" key="1">
    <citation type="journal article" date="2021" name="PeerJ">
        <title>Extensive microbial diversity within the chicken gut microbiome revealed by metagenomics and culture.</title>
        <authorList>
            <person name="Gilroy R."/>
            <person name="Ravi A."/>
            <person name="Getino M."/>
            <person name="Pursley I."/>
            <person name="Horton D.L."/>
            <person name="Alikhan N.F."/>
            <person name="Baker D."/>
            <person name="Gharbi K."/>
            <person name="Hall N."/>
            <person name="Watson M."/>
            <person name="Adriaenssens E.M."/>
            <person name="Foster-Nyarko E."/>
            <person name="Jarju S."/>
            <person name="Secka A."/>
            <person name="Antonio M."/>
            <person name="Oren A."/>
            <person name="Chaudhuri R.R."/>
            <person name="La Ragione R."/>
            <person name="Hildebrand F."/>
            <person name="Pallen M.J."/>
        </authorList>
    </citation>
    <scope>NUCLEOTIDE SEQUENCE</scope>
    <source>
        <strain evidence="13">CHK118-2852</strain>
    </source>
</reference>
<dbReference type="InterPro" id="IPR045540">
    <property type="entry name" value="YegS/DAGK_C"/>
</dbReference>
<keyword evidence="9" id="KW-0443">Lipid metabolism</keyword>
<keyword evidence="11" id="KW-1208">Phospholipid metabolism</keyword>
<dbReference type="Proteomes" id="UP000824108">
    <property type="component" value="Unassembled WGS sequence"/>
</dbReference>
<keyword evidence="3" id="KW-0808">Transferase</keyword>
<dbReference type="SUPFAM" id="SSF111331">
    <property type="entry name" value="NAD kinase/diacylglycerol kinase-like"/>
    <property type="match status" value="1"/>
</dbReference>
<evidence type="ECO:0000256" key="6">
    <source>
        <dbReference type="ARBA" id="ARBA00022777"/>
    </source>
</evidence>
<dbReference type="Pfam" id="PF00781">
    <property type="entry name" value="DAGK_cat"/>
    <property type="match status" value="1"/>
</dbReference>
<dbReference type="NCBIfam" id="TIGR00147">
    <property type="entry name" value="YegS/Rv2252/BmrU family lipid kinase"/>
    <property type="match status" value="1"/>
</dbReference>
<sequence>MDNNKKKIVFIINPVSGTQGKEQILSWINERLDKDLYDKEVIYTEYAGHAVEIAAQKAAEKAFAVVAIGGDGTINEIARSLVHTETALGIIPCGSGNGLARHLQIPLESKKAVDIINDGATDIVDYGMINNIPFFCTCGVGFDAFVSLKFSQAGRRGPLTYLEQTLRESLKYRPEVYELEMDGNSSTRYKAFLIACGNASQYGNNAYITPKATLNDGLLDVTILEPFTVLDVPTLAFQLFNKTINQNSRIKTFQCKSLRIHRTKPGVVHFDGDPMMAGEDVEVSIVQKELKVIVPRNVGKGSVNVLQRAQDYINGLKQLNEMIVEDISHRNRMILDKGKEQIKKLTKK</sequence>
<evidence type="ECO:0000256" key="4">
    <source>
        <dbReference type="ARBA" id="ARBA00022723"/>
    </source>
</evidence>
<name>A0A9D2GZH4_9BACE</name>
<keyword evidence="4" id="KW-0479">Metal-binding</keyword>
<keyword evidence="6 13" id="KW-0418">Kinase</keyword>
<keyword evidence="7" id="KW-0067">ATP-binding</keyword>
<evidence type="ECO:0000256" key="3">
    <source>
        <dbReference type="ARBA" id="ARBA00022679"/>
    </source>
</evidence>
<reference evidence="13" key="2">
    <citation type="submission" date="2021-04" db="EMBL/GenBank/DDBJ databases">
        <authorList>
            <person name="Gilroy R."/>
        </authorList>
    </citation>
    <scope>NUCLEOTIDE SEQUENCE</scope>
    <source>
        <strain evidence="13">CHK118-2852</strain>
    </source>
</reference>
<protein>
    <submittedName>
        <fullName evidence="13">Diacylglycerol kinase family lipid kinase</fullName>
    </submittedName>
</protein>
<organism evidence="13 14">
    <name type="scientific">Candidatus Bacteroides merdavium</name>
    <dbReference type="NCBI Taxonomy" id="2838472"/>
    <lineage>
        <taxon>Bacteria</taxon>
        <taxon>Pseudomonadati</taxon>
        <taxon>Bacteroidota</taxon>
        <taxon>Bacteroidia</taxon>
        <taxon>Bacteroidales</taxon>
        <taxon>Bacteroidaceae</taxon>
        <taxon>Bacteroides</taxon>
    </lineage>
</organism>
<evidence type="ECO:0000256" key="10">
    <source>
        <dbReference type="ARBA" id="ARBA00023209"/>
    </source>
</evidence>
<keyword evidence="10" id="KW-0594">Phospholipid biosynthesis</keyword>
<proteinExistence type="predicted"/>
<dbReference type="InterPro" id="IPR001206">
    <property type="entry name" value="Diacylglycerol_kinase_cat_dom"/>
</dbReference>
<dbReference type="Gene3D" id="3.40.50.10330">
    <property type="entry name" value="Probable inorganic polyphosphate/atp-NAD kinase, domain 1"/>
    <property type="match status" value="1"/>
</dbReference>
<dbReference type="EMBL" id="DXAV01000049">
    <property type="protein sequence ID" value="HIZ91600.1"/>
    <property type="molecule type" value="Genomic_DNA"/>
</dbReference>
<dbReference type="SMART" id="SM00046">
    <property type="entry name" value="DAGKc"/>
    <property type="match status" value="1"/>
</dbReference>